<dbReference type="WBParaSite" id="MCU_011694-RA">
    <property type="protein sequence ID" value="MCU_011694-RA"/>
    <property type="gene ID" value="MCU_011694"/>
</dbReference>
<accession>A0A5K3G0H1</accession>
<protein>
    <submittedName>
        <fullName evidence="1">Transposase</fullName>
    </submittedName>
</protein>
<organism evidence="1">
    <name type="scientific">Mesocestoides corti</name>
    <name type="common">Flatworm</name>
    <dbReference type="NCBI Taxonomy" id="53468"/>
    <lineage>
        <taxon>Eukaryota</taxon>
        <taxon>Metazoa</taxon>
        <taxon>Spiralia</taxon>
        <taxon>Lophotrochozoa</taxon>
        <taxon>Platyhelminthes</taxon>
        <taxon>Cestoda</taxon>
        <taxon>Eucestoda</taxon>
        <taxon>Cyclophyllidea</taxon>
        <taxon>Mesocestoididae</taxon>
        <taxon>Mesocestoides</taxon>
    </lineage>
</organism>
<sequence length="117" mass="13877">MDPEYWTSDDHHDISSWHLRVFAAVVHRRGIAGFRFALFERIRYHQCRFPKPLSQKDRYNRTRSIDQSQARAPRQAPSIRVHHVGHAVPYILLLSRVLLWLPAYLPPMPLENRDRIG</sequence>
<reference evidence="1" key="1">
    <citation type="submission" date="2019-11" db="UniProtKB">
        <authorList>
            <consortium name="WormBaseParasite"/>
        </authorList>
    </citation>
    <scope>IDENTIFICATION</scope>
</reference>
<evidence type="ECO:0000313" key="1">
    <source>
        <dbReference type="WBParaSite" id="MCU_011694-RA"/>
    </source>
</evidence>
<name>A0A5K3G0H1_MESCO</name>
<dbReference type="AlphaFoldDB" id="A0A5K3G0H1"/>
<proteinExistence type="predicted"/>